<name>A0A834FW62_RHOSS</name>
<proteinExistence type="predicted"/>
<gene>
    <name evidence="2" type="ORF">RHSIM_RhsimUnG0061700</name>
</gene>
<protein>
    <submittedName>
        <fullName evidence="2">Uncharacterized protein</fullName>
    </submittedName>
</protein>
<keyword evidence="3" id="KW-1185">Reference proteome</keyword>
<organism evidence="2 3">
    <name type="scientific">Rhododendron simsii</name>
    <name type="common">Sims's rhododendron</name>
    <dbReference type="NCBI Taxonomy" id="118357"/>
    <lineage>
        <taxon>Eukaryota</taxon>
        <taxon>Viridiplantae</taxon>
        <taxon>Streptophyta</taxon>
        <taxon>Embryophyta</taxon>
        <taxon>Tracheophyta</taxon>
        <taxon>Spermatophyta</taxon>
        <taxon>Magnoliopsida</taxon>
        <taxon>eudicotyledons</taxon>
        <taxon>Gunneridae</taxon>
        <taxon>Pentapetalae</taxon>
        <taxon>asterids</taxon>
        <taxon>Ericales</taxon>
        <taxon>Ericaceae</taxon>
        <taxon>Ericoideae</taxon>
        <taxon>Rhodoreae</taxon>
        <taxon>Rhododendron</taxon>
    </lineage>
</organism>
<evidence type="ECO:0000256" key="1">
    <source>
        <dbReference type="SAM" id="Phobius"/>
    </source>
</evidence>
<keyword evidence="1" id="KW-0812">Transmembrane</keyword>
<dbReference type="AlphaFoldDB" id="A0A834FW62"/>
<reference evidence="2" key="1">
    <citation type="submission" date="2019-11" db="EMBL/GenBank/DDBJ databases">
        <authorList>
            <person name="Liu Y."/>
            <person name="Hou J."/>
            <person name="Li T.-Q."/>
            <person name="Guan C.-H."/>
            <person name="Wu X."/>
            <person name="Wu H.-Z."/>
            <person name="Ling F."/>
            <person name="Zhang R."/>
            <person name="Shi X.-G."/>
            <person name="Ren J.-P."/>
            <person name="Chen E.-F."/>
            <person name="Sun J.-M."/>
        </authorList>
    </citation>
    <scope>NUCLEOTIDE SEQUENCE</scope>
    <source>
        <strain evidence="2">Adult_tree_wgs_1</strain>
        <tissue evidence="2">Leaves</tissue>
    </source>
</reference>
<keyword evidence="1" id="KW-1133">Transmembrane helix</keyword>
<keyword evidence="1" id="KW-0472">Membrane</keyword>
<feature type="transmembrane region" description="Helical" evidence="1">
    <location>
        <begin position="114"/>
        <end position="133"/>
    </location>
</feature>
<sequence length="183" mass="20812">MQTERERERERERGRICDSACRQVTIATENLTGTAHQCRLQKTESQVREQEDFVHLLFRFVPDKVLGEGDDAKLEIQAKNVNAITMLWVNDRALENPKLTFSNNVKLRAGINKISLLSVVIGLLNVGVHYATLNTAVLGPVTLEGHNERTRDLTNQMWSYKVPCSTLVAETKWQFLSCARRMG</sequence>
<dbReference type="OrthoDB" id="1742456at2759"/>
<dbReference type="EMBL" id="WJXA01000162">
    <property type="protein sequence ID" value="KAF7115198.1"/>
    <property type="molecule type" value="Genomic_DNA"/>
</dbReference>
<evidence type="ECO:0000313" key="3">
    <source>
        <dbReference type="Proteomes" id="UP000626092"/>
    </source>
</evidence>
<evidence type="ECO:0000313" key="2">
    <source>
        <dbReference type="EMBL" id="KAF7115198.1"/>
    </source>
</evidence>
<accession>A0A834FW62</accession>
<dbReference type="Proteomes" id="UP000626092">
    <property type="component" value="Unassembled WGS sequence"/>
</dbReference>
<comment type="caution">
    <text evidence="2">The sequence shown here is derived from an EMBL/GenBank/DDBJ whole genome shotgun (WGS) entry which is preliminary data.</text>
</comment>